<evidence type="ECO:0000313" key="3">
    <source>
        <dbReference type="Proteomes" id="UP000323300"/>
    </source>
</evidence>
<sequence length="127" mass="14199">MSDDKTWPPVEPIRAGLMGRCPRCGEGRLFKGFLAVGKECETCGLDYSFADPADGPAIFVMLIIGFIVVGFALWTEVSVNPPLWVHFIIWIPLTFTLCLPALRLIKGVLITLQYANKAEEGRWDRSR</sequence>
<keyword evidence="1" id="KW-1133">Transmembrane helix</keyword>
<dbReference type="InterPro" id="IPR009325">
    <property type="entry name" value="DUF983"/>
</dbReference>
<evidence type="ECO:0000313" key="2">
    <source>
        <dbReference type="EMBL" id="SFK97586.1"/>
    </source>
</evidence>
<dbReference type="Pfam" id="PF06170">
    <property type="entry name" value="DUF983"/>
    <property type="match status" value="1"/>
</dbReference>
<keyword evidence="1" id="KW-0472">Membrane</keyword>
<keyword evidence="3" id="KW-1185">Reference proteome</keyword>
<feature type="transmembrane region" description="Helical" evidence="1">
    <location>
        <begin position="83"/>
        <end position="102"/>
    </location>
</feature>
<dbReference type="AlphaFoldDB" id="A0A1I4DZQ2"/>
<evidence type="ECO:0000256" key="1">
    <source>
        <dbReference type="SAM" id="Phobius"/>
    </source>
</evidence>
<protein>
    <submittedName>
        <fullName evidence="2">Uncharacterized conserved protein, DUF983 family</fullName>
    </submittedName>
</protein>
<reference evidence="2 3" key="1">
    <citation type="submission" date="2016-10" db="EMBL/GenBank/DDBJ databases">
        <authorList>
            <person name="Varghese N."/>
            <person name="Submissions S."/>
        </authorList>
    </citation>
    <scope>NUCLEOTIDE SEQUENCE [LARGE SCALE GENOMIC DNA]</scope>
    <source>
        <strain evidence="2 3">DSM 21822</strain>
    </source>
</reference>
<gene>
    <name evidence="2" type="ORF">SAMN04488498_12049</name>
</gene>
<name>A0A1I4DZQ2_9HYPH</name>
<keyword evidence="1" id="KW-0812">Transmembrane</keyword>
<dbReference type="OrthoDB" id="9799456at2"/>
<dbReference type="Proteomes" id="UP000323300">
    <property type="component" value="Unassembled WGS sequence"/>
</dbReference>
<organism evidence="2 3">
    <name type="scientific">Neomesorhizobium albiziae</name>
    <dbReference type="NCBI Taxonomy" id="335020"/>
    <lineage>
        <taxon>Bacteria</taxon>
        <taxon>Pseudomonadati</taxon>
        <taxon>Pseudomonadota</taxon>
        <taxon>Alphaproteobacteria</taxon>
        <taxon>Hyphomicrobiales</taxon>
        <taxon>Phyllobacteriaceae</taxon>
        <taxon>Neomesorhizobium</taxon>
    </lineage>
</organism>
<feature type="transmembrane region" description="Helical" evidence="1">
    <location>
        <begin position="57"/>
        <end position="77"/>
    </location>
</feature>
<accession>A0A1I4DZQ2</accession>
<dbReference type="RefSeq" id="WP_149762781.1">
    <property type="nucleotide sequence ID" value="NZ_BSPE01000046.1"/>
</dbReference>
<dbReference type="EMBL" id="FOSL01000020">
    <property type="protein sequence ID" value="SFK97586.1"/>
    <property type="molecule type" value="Genomic_DNA"/>
</dbReference>
<proteinExistence type="predicted"/>